<dbReference type="FunCoup" id="S0EWC3">
    <property type="interactions" value="136"/>
</dbReference>
<reference evidence="2" key="1">
    <citation type="submission" date="2013-03" db="EMBL/GenBank/DDBJ databases">
        <title>Genome sequence of Chthonomonas calidirosea, the first sequenced genome from the Armatimonadetes phylum (formally candidate division OP10).</title>
        <authorList>
            <person name="Lee K.C.Y."/>
            <person name="Morgan X.C."/>
            <person name="Dunfield P.F."/>
            <person name="Tamas I."/>
            <person name="Houghton K.M."/>
            <person name="Vyssotski M."/>
            <person name="Ryan J.L.J."/>
            <person name="Lagutin K."/>
            <person name="McDonald I.R."/>
            <person name="Stott M.B."/>
        </authorList>
    </citation>
    <scope>NUCLEOTIDE SEQUENCE [LARGE SCALE GENOMIC DNA]</scope>
    <source>
        <strain evidence="2">DSM 23976 / ICMP 18418 / T49</strain>
    </source>
</reference>
<dbReference type="InParanoid" id="S0EWC3"/>
<dbReference type="Gene3D" id="1.10.150.240">
    <property type="entry name" value="Putative phosphatase, domain 2"/>
    <property type="match status" value="1"/>
</dbReference>
<dbReference type="eggNOG" id="COG0546">
    <property type="taxonomic scope" value="Bacteria"/>
</dbReference>
<dbReference type="GO" id="GO:0004427">
    <property type="term" value="F:inorganic diphosphate phosphatase activity"/>
    <property type="evidence" value="ECO:0007669"/>
    <property type="project" value="UniProtKB-EC"/>
</dbReference>
<dbReference type="PANTHER" id="PTHR43434">
    <property type="entry name" value="PHOSPHOGLYCOLATE PHOSPHATASE"/>
    <property type="match status" value="1"/>
</dbReference>
<dbReference type="AlphaFoldDB" id="S0EWC3"/>
<dbReference type="GO" id="GO:0008967">
    <property type="term" value="F:phosphoglycolate phosphatase activity"/>
    <property type="evidence" value="ECO:0007669"/>
    <property type="project" value="TreeGrafter"/>
</dbReference>
<dbReference type="Pfam" id="PF13419">
    <property type="entry name" value="HAD_2"/>
    <property type="match status" value="1"/>
</dbReference>
<dbReference type="EC" id="3.6.1.1" evidence="1"/>
<dbReference type="STRING" id="454171.CP488_00305"/>
<dbReference type="NCBIfam" id="TIGR01509">
    <property type="entry name" value="HAD-SF-IA-v3"/>
    <property type="match status" value="1"/>
</dbReference>
<dbReference type="OrthoDB" id="9797743at2"/>
<dbReference type="NCBIfam" id="TIGR01549">
    <property type="entry name" value="HAD-SF-IA-v1"/>
    <property type="match status" value="1"/>
</dbReference>
<keyword evidence="1" id="KW-0378">Hydrolase</keyword>
<evidence type="ECO:0000313" key="1">
    <source>
        <dbReference type="EMBL" id="CCW34674.1"/>
    </source>
</evidence>
<dbReference type="PANTHER" id="PTHR43434:SF1">
    <property type="entry name" value="PHOSPHOGLYCOLATE PHOSPHATASE"/>
    <property type="match status" value="1"/>
</dbReference>
<sequence>MLEPKPSCLLWDIDGTLIDTTKLIAAALDHIYRRFYHQTLSESELRALIGTPLKHQIRVFGEPEAFGTDENTVIQAFIEYYEAHRDQERILLPVISVLKEGKRRGFPTGLVTSKNRAEIANTLPRLHIADDVDVVITADDTPNPKPAPDGLLAALDCLRIPPSQRPLAVYIGDTVHDVQAARAAGIRSIAVTWGAAPRSLLETQKPTALCDTPDALAHLLFGTSSPKT</sequence>
<keyword evidence="2" id="KW-1185">Reference proteome</keyword>
<protein>
    <submittedName>
        <fullName evidence="1">Haloacid dehalogenase superfamily, subfamily IA,variant 3 with third motif having DD or ED/haloacid dehalogenase superfamily, subfamily IA, variant 1 with third motif having Dx(3-4)D or Dx(3-4)E</fullName>
        <ecNumber evidence="1">3.6.1.1</ecNumber>
    </submittedName>
</protein>
<dbReference type="KEGG" id="ccz:CCALI_00851"/>
<dbReference type="RefSeq" id="WP_016482229.1">
    <property type="nucleotide sequence ID" value="NC_021487.1"/>
</dbReference>
<organism evidence="1 2">
    <name type="scientific">Chthonomonas calidirosea (strain DSM 23976 / ICMP 18418 / T49)</name>
    <dbReference type="NCBI Taxonomy" id="1303518"/>
    <lineage>
        <taxon>Bacteria</taxon>
        <taxon>Bacillati</taxon>
        <taxon>Armatimonadota</taxon>
        <taxon>Chthonomonadia</taxon>
        <taxon>Chthonomonadales</taxon>
        <taxon>Chthonomonadaceae</taxon>
        <taxon>Chthonomonas</taxon>
    </lineage>
</organism>
<dbReference type="InterPro" id="IPR023198">
    <property type="entry name" value="PGP-like_dom2"/>
</dbReference>
<dbReference type="InterPro" id="IPR041492">
    <property type="entry name" value="HAD_2"/>
</dbReference>
<evidence type="ECO:0000313" key="2">
    <source>
        <dbReference type="Proteomes" id="UP000014227"/>
    </source>
</evidence>
<dbReference type="SFLD" id="SFLDS00003">
    <property type="entry name" value="Haloacid_Dehalogenase"/>
    <property type="match status" value="1"/>
</dbReference>
<dbReference type="SFLD" id="SFLDG01129">
    <property type="entry name" value="C1.5:_HAD__Beta-PGM__Phosphata"/>
    <property type="match status" value="1"/>
</dbReference>
<dbReference type="HOGENOM" id="CLU_045011_19_2_0"/>
<name>S0EWC3_CHTCT</name>
<dbReference type="PATRIC" id="fig|1303518.3.peg.859"/>
<dbReference type="InterPro" id="IPR036412">
    <property type="entry name" value="HAD-like_sf"/>
</dbReference>
<dbReference type="InterPro" id="IPR006439">
    <property type="entry name" value="HAD-SF_hydro_IA"/>
</dbReference>
<dbReference type="InterPro" id="IPR050155">
    <property type="entry name" value="HAD-like_hydrolase_sf"/>
</dbReference>
<dbReference type="GO" id="GO:0005829">
    <property type="term" value="C:cytosol"/>
    <property type="evidence" value="ECO:0007669"/>
    <property type="project" value="TreeGrafter"/>
</dbReference>
<dbReference type="Proteomes" id="UP000014227">
    <property type="component" value="Chromosome I"/>
</dbReference>
<dbReference type="EMBL" id="HF951689">
    <property type="protein sequence ID" value="CCW34674.1"/>
    <property type="molecule type" value="Genomic_DNA"/>
</dbReference>
<dbReference type="GO" id="GO:0006281">
    <property type="term" value="P:DNA repair"/>
    <property type="evidence" value="ECO:0007669"/>
    <property type="project" value="TreeGrafter"/>
</dbReference>
<proteinExistence type="predicted"/>
<dbReference type="SUPFAM" id="SSF56784">
    <property type="entry name" value="HAD-like"/>
    <property type="match status" value="1"/>
</dbReference>
<gene>
    <name evidence="1" type="ORF">CCALI_00851</name>
</gene>
<accession>S0EWC3</accession>
<dbReference type="Gene3D" id="3.40.50.1000">
    <property type="entry name" value="HAD superfamily/HAD-like"/>
    <property type="match status" value="1"/>
</dbReference>
<dbReference type="InterPro" id="IPR023214">
    <property type="entry name" value="HAD_sf"/>
</dbReference>